<feature type="coiled-coil region" evidence="1">
    <location>
        <begin position="190"/>
        <end position="249"/>
    </location>
</feature>
<dbReference type="EMBL" id="KZ772680">
    <property type="protein sequence ID" value="PTQ47258.1"/>
    <property type="molecule type" value="Genomic_DNA"/>
</dbReference>
<dbReference type="OMA" id="CATADHE"/>
<evidence type="ECO:0000256" key="1">
    <source>
        <dbReference type="SAM" id="Coils"/>
    </source>
</evidence>
<evidence type="ECO:0000256" key="2">
    <source>
        <dbReference type="SAM" id="SignalP"/>
    </source>
</evidence>
<keyword evidence="1" id="KW-0175">Coiled coil</keyword>
<name>A0A2R6XMA3_MARPO</name>
<dbReference type="PANTHER" id="PTHR36037:SF1">
    <property type="entry name" value="RNA-DIRECTED DNA POLYMERASE (REVERSE TRANSCRIPTASE)-RELATED FAMILY PROTEIN"/>
    <property type="match status" value="1"/>
</dbReference>
<feature type="signal peptide" evidence="2">
    <location>
        <begin position="1"/>
        <end position="17"/>
    </location>
</feature>
<dbReference type="OrthoDB" id="1927690at2759"/>
<sequence length="485" mass="55305">MMLWIYLHRALTLLWKAWDKIQQLKSFGELFGEKPNAYENGVAMLPHSYKQQINEAEIPDGSEKELENLFSSLKHEYLEVTEKQGLLELLTKFDDEKKENERWLSDDVPEIQSLRAELMSLKQSNADTIDEIETLIHTVADDMNSFENNLSLATHSLENCDLELDKMAQVGKRRDIHEDGINMIKLAETPQDLEETIRLLEEQLRQNEREYEDTEAAMKQRIEQYNLEMEELQAQARQLDKEEESLRMIVDVSGRCLRSQTLLESINDVAVIAVGDDFVELQLTTDVPTMDDPCEAASGQGVKQELKHKLYIKVNSKSMGVETAELFPADVPIDDLVSSTQQSQDLNVSSESTKEGENAEFGRQFAYLVTAVHHRISVFALKSASLSSASNDPRYCVEYLPDTSVITVTIPGKLNFLIEVPQGWPMHGFSLRLRSLYAVKEESPASEELLEEAMELANQMPEYARHDVLSFVQAVEKIVTERTRL</sequence>
<evidence type="ECO:0000313" key="3">
    <source>
        <dbReference type="EMBL" id="PTQ47258.1"/>
    </source>
</evidence>
<keyword evidence="4" id="KW-1185">Reference proteome</keyword>
<dbReference type="PANTHER" id="PTHR36037">
    <property type="entry name" value="RNA-DIRECTED DNA POLYMERASE (REVERSE TRANSCRIPTASE)-RELATED FAMILY PROTEIN"/>
    <property type="match status" value="1"/>
</dbReference>
<dbReference type="Proteomes" id="UP000244005">
    <property type="component" value="Unassembled WGS sequence"/>
</dbReference>
<dbReference type="Gramene" id="Mp8g11710.3">
    <property type="protein sequence ID" value="Mp8g11710.3.cds"/>
    <property type="gene ID" value="Mp8g11710"/>
</dbReference>
<protein>
    <submittedName>
        <fullName evidence="3">Uncharacterized protein</fullName>
    </submittedName>
</protein>
<keyword evidence="2" id="KW-0732">Signal</keyword>
<evidence type="ECO:0000313" key="4">
    <source>
        <dbReference type="Proteomes" id="UP000244005"/>
    </source>
</evidence>
<reference evidence="4" key="1">
    <citation type="journal article" date="2017" name="Cell">
        <title>Insights into land plant evolution garnered from the Marchantia polymorpha genome.</title>
        <authorList>
            <person name="Bowman J.L."/>
            <person name="Kohchi T."/>
            <person name="Yamato K.T."/>
            <person name="Jenkins J."/>
            <person name="Shu S."/>
            <person name="Ishizaki K."/>
            <person name="Yamaoka S."/>
            <person name="Nishihama R."/>
            <person name="Nakamura Y."/>
            <person name="Berger F."/>
            <person name="Adam C."/>
            <person name="Aki S.S."/>
            <person name="Althoff F."/>
            <person name="Araki T."/>
            <person name="Arteaga-Vazquez M.A."/>
            <person name="Balasubrmanian S."/>
            <person name="Barry K."/>
            <person name="Bauer D."/>
            <person name="Boehm C.R."/>
            <person name="Briginshaw L."/>
            <person name="Caballero-Perez J."/>
            <person name="Catarino B."/>
            <person name="Chen F."/>
            <person name="Chiyoda S."/>
            <person name="Chovatia M."/>
            <person name="Davies K.M."/>
            <person name="Delmans M."/>
            <person name="Demura T."/>
            <person name="Dierschke T."/>
            <person name="Dolan L."/>
            <person name="Dorantes-Acosta A.E."/>
            <person name="Eklund D.M."/>
            <person name="Florent S.N."/>
            <person name="Flores-Sandoval E."/>
            <person name="Fujiyama A."/>
            <person name="Fukuzawa H."/>
            <person name="Galik B."/>
            <person name="Grimanelli D."/>
            <person name="Grimwood J."/>
            <person name="Grossniklaus U."/>
            <person name="Hamada T."/>
            <person name="Haseloff J."/>
            <person name="Hetherington A.J."/>
            <person name="Higo A."/>
            <person name="Hirakawa Y."/>
            <person name="Hundley H.N."/>
            <person name="Ikeda Y."/>
            <person name="Inoue K."/>
            <person name="Inoue S.I."/>
            <person name="Ishida S."/>
            <person name="Jia Q."/>
            <person name="Kakita M."/>
            <person name="Kanazawa T."/>
            <person name="Kawai Y."/>
            <person name="Kawashima T."/>
            <person name="Kennedy M."/>
            <person name="Kinose K."/>
            <person name="Kinoshita T."/>
            <person name="Kohara Y."/>
            <person name="Koide E."/>
            <person name="Komatsu K."/>
            <person name="Kopischke S."/>
            <person name="Kubo M."/>
            <person name="Kyozuka J."/>
            <person name="Lagercrantz U."/>
            <person name="Lin S.S."/>
            <person name="Lindquist E."/>
            <person name="Lipzen A.M."/>
            <person name="Lu C.W."/>
            <person name="De Luna E."/>
            <person name="Martienssen R.A."/>
            <person name="Minamino N."/>
            <person name="Mizutani M."/>
            <person name="Mizutani M."/>
            <person name="Mochizuki N."/>
            <person name="Monte I."/>
            <person name="Mosher R."/>
            <person name="Nagasaki H."/>
            <person name="Nakagami H."/>
            <person name="Naramoto S."/>
            <person name="Nishitani K."/>
            <person name="Ohtani M."/>
            <person name="Okamoto T."/>
            <person name="Okumura M."/>
            <person name="Phillips J."/>
            <person name="Pollak B."/>
            <person name="Reinders A."/>
            <person name="Rovekamp M."/>
            <person name="Sano R."/>
            <person name="Sawa S."/>
            <person name="Schmid M.W."/>
            <person name="Shirakawa M."/>
            <person name="Solano R."/>
            <person name="Spunde A."/>
            <person name="Suetsugu N."/>
            <person name="Sugano S."/>
            <person name="Sugiyama A."/>
            <person name="Sun R."/>
            <person name="Suzuki Y."/>
            <person name="Takenaka M."/>
            <person name="Takezawa D."/>
            <person name="Tomogane H."/>
            <person name="Tsuzuki M."/>
            <person name="Ueda T."/>
            <person name="Umeda M."/>
            <person name="Ward J.M."/>
            <person name="Watanabe Y."/>
            <person name="Yazaki K."/>
            <person name="Yokoyama R."/>
            <person name="Yoshitake Y."/>
            <person name="Yotsui I."/>
            <person name="Zachgo S."/>
            <person name="Schmutz J."/>
        </authorList>
    </citation>
    <scope>NUCLEOTIDE SEQUENCE [LARGE SCALE GENOMIC DNA]</scope>
    <source>
        <strain evidence="4">Tak-1</strain>
    </source>
</reference>
<gene>
    <name evidence="3" type="ORF">MARPO_0008s0044</name>
</gene>
<proteinExistence type="predicted"/>
<feature type="chain" id="PRO_5015309125" evidence="2">
    <location>
        <begin position="18"/>
        <end position="485"/>
    </location>
</feature>
<accession>A0A2R6XMA3</accession>
<dbReference type="AlphaFoldDB" id="A0A2R6XMA3"/>
<organism evidence="3 4">
    <name type="scientific">Marchantia polymorpha</name>
    <name type="common">Common liverwort</name>
    <name type="synonym">Marchantia aquatica</name>
    <dbReference type="NCBI Taxonomy" id="3197"/>
    <lineage>
        <taxon>Eukaryota</taxon>
        <taxon>Viridiplantae</taxon>
        <taxon>Streptophyta</taxon>
        <taxon>Embryophyta</taxon>
        <taxon>Marchantiophyta</taxon>
        <taxon>Marchantiopsida</taxon>
        <taxon>Marchantiidae</taxon>
        <taxon>Marchantiales</taxon>
        <taxon>Marchantiaceae</taxon>
        <taxon>Marchantia</taxon>
    </lineage>
</organism>